<sequence>MSTNEDRVEALLAKGVTMALPATVEIAPEVDLDRISGDGVVIHPGCRVRGASTVLSAGVRIGREGPVTVESCQLGPSVELKGGYAAKSVFLAGASLGLGHHVREGSILEEEASGAHTVGLKQTILFPFVTLGSLINFCDAFMAGGTSRSDHSEVGSSYIHFNFTPAGDKTTPSRFGDVPRGVMLREHPIFLGGQGGAVGPVTVGYGSVVGAGSVLRRDIDDEDTLRVVAAPGNLNRPFTPDTYARLYPLVARNVSYLAHLDALEQWYRQARRPFFAAQELGEAVYEGALVAIAAARSERITRLRKLARKLSADNPAHEPMRTRVEELVAVFGPEVEALPPLPIAEHLEQAAGSVTYLEAVRGLDNEQAQAGTAWLQAVVDGRVAAAEGIIPELA</sequence>
<comment type="caution">
    <text evidence="1">The sequence shown here is derived from an EMBL/GenBank/DDBJ whole genome shotgun (WGS) entry which is preliminary data.</text>
</comment>
<dbReference type="EMBL" id="BSUJ01000001">
    <property type="protein sequence ID" value="GMA20596.1"/>
    <property type="molecule type" value="Genomic_DNA"/>
</dbReference>
<evidence type="ECO:0008006" key="3">
    <source>
        <dbReference type="Google" id="ProtNLM"/>
    </source>
</evidence>
<dbReference type="Proteomes" id="UP001157109">
    <property type="component" value="Unassembled WGS sequence"/>
</dbReference>
<dbReference type="InterPro" id="IPR011004">
    <property type="entry name" value="Trimer_LpxA-like_sf"/>
</dbReference>
<accession>A0ABQ6HQI2</accession>
<organism evidence="1 2">
    <name type="scientific">Arsenicicoccus piscis</name>
    <dbReference type="NCBI Taxonomy" id="673954"/>
    <lineage>
        <taxon>Bacteria</taxon>
        <taxon>Bacillati</taxon>
        <taxon>Actinomycetota</taxon>
        <taxon>Actinomycetes</taxon>
        <taxon>Micrococcales</taxon>
        <taxon>Intrasporangiaceae</taxon>
        <taxon>Arsenicicoccus</taxon>
    </lineage>
</organism>
<gene>
    <name evidence="1" type="ORF">GCM10025862_26170</name>
</gene>
<keyword evidence="2" id="KW-1185">Reference proteome</keyword>
<name>A0ABQ6HQI2_9MICO</name>
<dbReference type="RefSeq" id="WP_241444098.1">
    <property type="nucleotide sequence ID" value="NZ_BSUJ01000001.1"/>
</dbReference>
<dbReference type="Gene3D" id="2.160.10.10">
    <property type="entry name" value="Hexapeptide repeat proteins"/>
    <property type="match status" value="1"/>
</dbReference>
<evidence type="ECO:0000313" key="1">
    <source>
        <dbReference type="EMBL" id="GMA20596.1"/>
    </source>
</evidence>
<reference evidence="2" key="1">
    <citation type="journal article" date="2019" name="Int. J. Syst. Evol. Microbiol.">
        <title>The Global Catalogue of Microorganisms (GCM) 10K type strain sequencing project: providing services to taxonomists for standard genome sequencing and annotation.</title>
        <authorList>
            <consortium name="The Broad Institute Genomics Platform"/>
            <consortium name="The Broad Institute Genome Sequencing Center for Infectious Disease"/>
            <person name="Wu L."/>
            <person name="Ma J."/>
        </authorList>
    </citation>
    <scope>NUCLEOTIDE SEQUENCE [LARGE SCALE GENOMIC DNA]</scope>
    <source>
        <strain evidence="2">NBRC 105830</strain>
    </source>
</reference>
<proteinExistence type="predicted"/>
<dbReference type="SUPFAM" id="SSF51161">
    <property type="entry name" value="Trimeric LpxA-like enzymes"/>
    <property type="match status" value="1"/>
</dbReference>
<evidence type="ECO:0000313" key="2">
    <source>
        <dbReference type="Proteomes" id="UP001157109"/>
    </source>
</evidence>
<protein>
    <recommendedName>
        <fullName evidence="3">UDP-N-acetylglucosamine pyrophosphorylase</fullName>
    </recommendedName>
</protein>